<dbReference type="EMBL" id="BMMP01000008">
    <property type="protein sequence ID" value="GGO50038.1"/>
    <property type="molecule type" value="Genomic_DNA"/>
</dbReference>
<comment type="caution">
    <text evidence="4">The sequence shown here is derived from an EMBL/GenBank/DDBJ whole genome shotgun (WGS) entry which is preliminary data.</text>
</comment>
<feature type="compositionally biased region" description="Basic and acidic residues" evidence="1">
    <location>
        <begin position="11"/>
        <end position="24"/>
    </location>
</feature>
<organism evidence="4 5">
    <name type="scientific">Streptomyces daqingensis</name>
    <dbReference type="NCBI Taxonomy" id="1472640"/>
    <lineage>
        <taxon>Bacteria</taxon>
        <taxon>Bacillati</taxon>
        <taxon>Actinomycetota</taxon>
        <taxon>Actinomycetes</taxon>
        <taxon>Kitasatosporales</taxon>
        <taxon>Streptomycetaceae</taxon>
        <taxon>Streptomyces</taxon>
    </lineage>
</organism>
<feature type="transmembrane region" description="Helical" evidence="2">
    <location>
        <begin position="209"/>
        <end position="228"/>
    </location>
</feature>
<evidence type="ECO:0000256" key="2">
    <source>
        <dbReference type="SAM" id="Phobius"/>
    </source>
</evidence>
<feature type="domain" description="DUF3152" evidence="3">
    <location>
        <begin position="289"/>
        <end position="469"/>
    </location>
</feature>
<keyword evidence="5" id="KW-1185">Reference proteome</keyword>
<dbReference type="InterPro" id="IPR024079">
    <property type="entry name" value="MetalloPept_cat_dom_sf"/>
</dbReference>
<gene>
    <name evidence="4" type="ORF">GCM10012287_28810</name>
</gene>
<keyword evidence="2" id="KW-0472">Membrane</keyword>
<keyword evidence="2" id="KW-1133">Transmembrane helix</keyword>
<protein>
    <recommendedName>
        <fullName evidence="3">DUF3152 domain-containing protein</fullName>
    </recommendedName>
</protein>
<dbReference type="SUPFAM" id="SSF55486">
    <property type="entry name" value="Metalloproteases ('zincins'), catalytic domain"/>
    <property type="match status" value="1"/>
</dbReference>
<accession>A0ABQ2MDC8</accession>
<name>A0ABQ2MDC8_9ACTN</name>
<evidence type="ECO:0000256" key="1">
    <source>
        <dbReference type="SAM" id="MobiDB-lite"/>
    </source>
</evidence>
<dbReference type="Proteomes" id="UP000631535">
    <property type="component" value="Unassembled WGS sequence"/>
</dbReference>
<keyword evidence="2" id="KW-0812">Transmembrane</keyword>
<dbReference type="Gene3D" id="3.40.390.10">
    <property type="entry name" value="Collagenase (Catalytic Domain)"/>
    <property type="match status" value="1"/>
</dbReference>
<sequence length="471" mass="49314">MGRHSRKGRAKAGDPPDRAARRDGAAPAYGMAREETAGPRPSAPYARDPRDGAPGAGQPWHGNGTGEPYGPTVRGGHPEQREPGGGWGADSLGPGPGAERSAGRVLQGTSGAAARAGQGPGPRQEYLDAFDEDFFGSGAARFVRAPAPRHPGAGPGRFAPPGRGPGGPGPGPAWDDDEGRNASTGSMPRVPAPAQEPPRLPKKSGKGRVFTGVLALAVTTVLAVVVSGQVAGGEANRAGAGQSDDRGQSDDGTTSRSEEGRDAPGAPQKAAPSYAEQMSEVLPLKADFKGKGTFTAVKGGEKGSKGGEVLRYRVDIEKGLPLESELFTKAVHETLNDKRSWAHDGERSFERVDGRNADFVITLASAPTTDVWCAKSGLDTSQERVSCDSASTDRIMINGYRWAQGAKTFGDHRMYSYRQMLINHEVGHRIGLNHVGCEKDGALAPVMMQQTKTVTSGEATCKPNAWPFPKA</sequence>
<feature type="region of interest" description="Disordered" evidence="1">
    <location>
        <begin position="234"/>
        <end position="276"/>
    </location>
</feature>
<feature type="compositionally biased region" description="Low complexity" evidence="1">
    <location>
        <begin position="111"/>
        <end position="124"/>
    </location>
</feature>
<evidence type="ECO:0000313" key="5">
    <source>
        <dbReference type="Proteomes" id="UP000631535"/>
    </source>
</evidence>
<feature type="compositionally biased region" description="Low complexity" evidence="1">
    <location>
        <begin position="144"/>
        <end position="161"/>
    </location>
</feature>
<feature type="compositionally biased region" description="Basic residues" evidence="1">
    <location>
        <begin position="1"/>
        <end position="10"/>
    </location>
</feature>
<proteinExistence type="predicted"/>
<dbReference type="Pfam" id="PF11350">
    <property type="entry name" value="DUF3152"/>
    <property type="match status" value="1"/>
</dbReference>
<feature type="region of interest" description="Disordered" evidence="1">
    <location>
        <begin position="1"/>
        <end position="206"/>
    </location>
</feature>
<evidence type="ECO:0000259" key="3">
    <source>
        <dbReference type="Pfam" id="PF11350"/>
    </source>
</evidence>
<evidence type="ECO:0000313" key="4">
    <source>
        <dbReference type="EMBL" id="GGO50038.1"/>
    </source>
</evidence>
<dbReference type="InterPro" id="IPR022603">
    <property type="entry name" value="DUF3152"/>
</dbReference>
<reference evidence="5" key="1">
    <citation type="journal article" date="2019" name="Int. J. Syst. Evol. Microbiol.">
        <title>The Global Catalogue of Microorganisms (GCM) 10K type strain sequencing project: providing services to taxonomists for standard genome sequencing and annotation.</title>
        <authorList>
            <consortium name="The Broad Institute Genomics Platform"/>
            <consortium name="The Broad Institute Genome Sequencing Center for Infectious Disease"/>
            <person name="Wu L."/>
            <person name="Ma J."/>
        </authorList>
    </citation>
    <scope>NUCLEOTIDE SEQUENCE [LARGE SCALE GENOMIC DNA]</scope>
    <source>
        <strain evidence="5">CGMCC 4.7178</strain>
    </source>
</reference>